<keyword evidence="6 8" id="KW-0472">Membrane</keyword>
<dbReference type="CDD" id="cd18118">
    <property type="entry name" value="ATP-synt_V_A-type_beta_N"/>
    <property type="match status" value="1"/>
</dbReference>
<dbReference type="OrthoDB" id="32941at2157"/>
<protein>
    <recommendedName>
        <fullName evidence="8">A-type ATP synthase subunit B</fullName>
    </recommendedName>
</protein>
<feature type="domain" description="ATP synthase A/B type C-terminal" evidence="11">
    <location>
        <begin position="358"/>
        <end position="457"/>
    </location>
</feature>
<dbReference type="GO" id="GO:0005524">
    <property type="term" value="F:ATP binding"/>
    <property type="evidence" value="ECO:0007669"/>
    <property type="project" value="UniProtKB-UniRule"/>
</dbReference>
<dbReference type="Pfam" id="PF00006">
    <property type="entry name" value="ATP-synt_ab"/>
    <property type="match status" value="1"/>
</dbReference>
<keyword evidence="5 8" id="KW-0406">Ion transport</keyword>
<evidence type="ECO:0000256" key="5">
    <source>
        <dbReference type="ARBA" id="ARBA00023065"/>
    </source>
</evidence>
<evidence type="ECO:0000259" key="10">
    <source>
        <dbReference type="Pfam" id="PF02874"/>
    </source>
</evidence>
<comment type="similarity">
    <text evidence="1 8">Belongs to the ATPase alpha/beta chains family.</text>
</comment>
<evidence type="ECO:0000313" key="12">
    <source>
        <dbReference type="EMBL" id="PWR72373.1"/>
    </source>
</evidence>
<feature type="domain" description="ATPase F1/V1/A1 complex alpha/beta subunit nucleotide-binding" evidence="9">
    <location>
        <begin position="134"/>
        <end position="352"/>
    </location>
</feature>
<evidence type="ECO:0000256" key="4">
    <source>
        <dbReference type="ARBA" id="ARBA00022781"/>
    </source>
</evidence>
<dbReference type="InterPro" id="IPR004100">
    <property type="entry name" value="ATPase_F1/V1/A1_a/bsu_N"/>
</dbReference>
<comment type="caution">
    <text evidence="12">The sequence shown here is derived from an EMBL/GenBank/DDBJ whole genome shotgun (WGS) entry which is preliminary data.</text>
</comment>
<dbReference type="Proteomes" id="UP000245934">
    <property type="component" value="Unassembled WGS sequence"/>
</dbReference>
<dbReference type="GO" id="GO:0016787">
    <property type="term" value="F:hydrolase activity"/>
    <property type="evidence" value="ECO:0007669"/>
    <property type="project" value="UniProtKB-KW"/>
</dbReference>
<keyword evidence="3 8" id="KW-1003">Cell membrane</keyword>
<evidence type="ECO:0000259" key="11">
    <source>
        <dbReference type="Pfam" id="PF22919"/>
    </source>
</evidence>
<dbReference type="Pfam" id="PF22919">
    <property type="entry name" value="ATP-synt_VA_C"/>
    <property type="match status" value="1"/>
</dbReference>
<evidence type="ECO:0000256" key="3">
    <source>
        <dbReference type="ARBA" id="ARBA00022475"/>
    </source>
</evidence>
<evidence type="ECO:0000256" key="6">
    <source>
        <dbReference type="ARBA" id="ARBA00023136"/>
    </source>
</evidence>
<dbReference type="EMBL" id="QGMZ01000027">
    <property type="protein sequence ID" value="PWR72373.1"/>
    <property type="molecule type" value="Genomic_DNA"/>
</dbReference>
<comment type="subcellular location">
    <subcellularLocation>
        <location evidence="8">Cell membrane</location>
        <topology evidence="8">Peripheral membrane protein</topology>
    </subcellularLocation>
</comment>
<dbReference type="HAMAP" id="MF_00310">
    <property type="entry name" value="ATP_synth_B_arch"/>
    <property type="match status" value="1"/>
</dbReference>
<dbReference type="PIRSF" id="PIRSF039114">
    <property type="entry name" value="V-ATPsynth_beta/V-ATPase_B"/>
    <property type="match status" value="1"/>
</dbReference>
<reference evidence="12 13" key="1">
    <citation type="submission" date="2018-05" db="EMBL/GenBank/DDBJ databases">
        <title>Draft genome of Methanospirillum stamsii Pt1.</title>
        <authorList>
            <person name="Dueholm M.S."/>
            <person name="Nielsen P.H."/>
            <person name="Bakmann L.F."/>
            <person name="Otzen D.E."/>
        </authorList>
    </citation>
    <scope>NUCLEOTIDE SEQUENCE [LARGE SCALE GENOMIC DNA]</scope>
    <source>
        <strain evidence="12 13">Pt1</strain>
    </source>
</reference>
<keyword evidence="12" id="KW-0378">Hydrolase</keyword>
<dbReference type="InterPro" id="IPR055190">
    <property type="entry name" value="ATP-synt_VA_C"/>
</dbReference>
<dbReference type="GO" id="GO:0046933">
    <property type="term" value="F:proton-transporting ATP synthase activity, rotational mechanism"/>
    <property type="evidence" value="ECO:0007669"/>
    <property type="project" value="UniProtKB-UniRule"/>
</dbReference>
<dbReference type="InterPro" id="IPR000194">
    <property type="entry name" value="ATPase_F1/V1/A1_a/bsu_nucl-bd"/>
</dbReference>
<dbReference type="InterPro" id="IPR022879">
    <property type="entry name" value="V-ATPase_su_B/beta"/>
</dbReference>
<keyword evidence="7 8" id="KW-0066">ATP synthesis</keyword>
<keyword evidence="13" id="KW-1185">Reference proteome</keyword>
<dbReference type="AlphaFoldDB" id="A0A2V2NAR5"/>
<dbReference type="RefSeq" id="WP_109941433.1">
    <property type="nucleotide sequence ID" value="NZ_CP176366.1"/>
</dbReference>
<dbReference type="InterPro" id="IPR027417">
    <property type="entry name" value="P-loop_NTPase"/>
</dbReference>
<evidence type="ECO:0000256" key="2">
    <source>
        <dbReference type="ARBA" id="ARBA00022448"/>
    </source>
</evidence>
<dbReference type="PANTHER" id="PTHR43389:SF4">
    <property type="entry name" value="V-TYPE PROTON ATPASE SUBUNIT B"/>
    <property type="match status" value="1"/>
</dbReference>
<dbReference type="CDD" id="cd18112">
    <property type="entry name" value="ATP-synt_V_A-type_beta_C"/>
    <property type="match status" value="1"/>
</dbReference>
<proteinExistence type="inferred from homology"/>
<evidence type="ECO:0000313" key="13">
    <source>
        <dbReference type="Proteomes" id="UP000245934"/>
    </source>
</evidence>
<dbReference type="NCBIfam" id="NF003235">
    <property type="entry name" value="PRK04196.1"/>
    <property type="match status" value="1"/>
</dbReference>
<gene>
    <name evidence="8" type="primary">atpB</name>
    <name evidence="12" type="ORF">DLD82_12345</name>
</gene>
<dbReference type="Gene3D" id="3.40.50.12240">
    <property type="match status" value="1"/>
</dbReference>
<evidence type="ECO:0000256" key="1">
    <source>
        <dbReference type="ARBA" id="ARBA00008936"/>
    </source>
</evidence>
<dbReference type="Pfam" id="PF02874">
    <property type="entry name" value="ATP-synt_ab_N"/>
    <property type="match status" value="1"/>
</dbReference>
<dbReference type="CDD" id="cd01135">
    <property type="entry name" value="V_A-ATPase_B"/>
    <property type="match status" value="1"/>
</dbReference>
<keyword evidence="4 8" id="KW-0375">Hydrogen ion transport</keyword>
<dbReference type="GO" id="GO:0042777">
    <property type="term" value="P:proton motive force-driven plasma membrane ATP synthesis"/>
    <property type="evidence" value="ECO:0007669"/>
    <property type="project" value="UniProtKB-UniRule"/>
</dbReference>
<organism evidence="12 13">
    <name type="scientific">Methanospirillum stamsii</name>
    <dbReference type="NCBI Taxonomy" id="1277351"/>
    <lineage>
        <taxon>Archaea</taxon>
        <taxon>Methanobacteriati</taxon>
        <taxon>Methanobacteriota</taxon>
        <taxon>Stenosarchaea group</taxon>
        <taxon>Methanomicrobia</taxon>
        <taxon>Methanomicrobiales</taxon>
        <taxon>Methanospirillaceae</taxon>
        <taxon>Methanospirillum</taxon>
    </lineage>
</organism>
<evidence type="ECO:0000256" key="8">
    <source>
        <dbReference type="HAMAP-Rule" id="MF_00310"/>
    </source>
</evidence>
<dbReference type="GO" id="GO:0005886">
    <property type="term" value="C:plasma membrane"/>
    <property type="evidence" value="ECO:0007669"/>
    <property type="project" value="UniProtKB-SubCell"/>
</dbReference>
<feature type="domain" description="ATPase F1/V1/A1 complex alpha/beta subunit N-terminal" evidence="10">
    <location>
        <begin position="11"/>
        <end position="77"/>
    </location>
</feature>
<accession>A0A2V2NAR5</accession>
<keyword evidence="2 8" id="KW-0813">Transport</keyword>
<comment type="subunit">
    <text evidence="8">Has multiple subunits with at least A(3), B(3), C, D, E, F, H, I and proteolipid K(x).</text>
</comment>
<evidence type="ECO:0000256" key="7">
    <source>
        <dbReference type="ARBA" id="ARBA00023310"/>
    </source>
</evidence>
<name>A0A2V2NAR5_9EURY</name>
<sequence length="468" mass="51540">MDLSSRVYTGVSKVVGPLIVIEGVEGIGYGEIAEISLPGGETRIGQVLETTTTRALVQVFRGTRDLDTEGTKVRFRGEPMKISLSAEMLGRTFDGSAQPIDGGGPVIPECIRDIYGSPINPSAREHPRNSIETGISSIDGMNTLVRGQKLPIFSGAGLPHNLLASQIARQAKVTGQAEKFAVVFAAMGITYEESAFFIREFEESGALERAVLFLNLADDPAIERIITPRLALTTAEFLAFDKGMHVLVVLTDLTNYCEALREIAAAREEVPGRRGYPGYIYTDLASLYERAGRIRGREGSITQIPILTMPDDDITHPVPDLTGYITEGQIVLSRELHRKGIYPPVDVLPCLSRLMQGGIGEGRTRADHAEVKNQLYSAYARGIRLKSLVAVMGEEGLTPLDKVYLRFCDRYESDFIRQASYEDRSFEDTLNLAWDLLSLLPRSELKRISKEYIDSYYHGVEGGECKGP</sequence>
<dbReference type="SUPFAM" id="SSF52540">
    <property type="entry name" value="P-loop containing nucleoside triphosphate hydrolases"/>
    <property type="match status" value="1"/>
</dbReference>
<dbReference type="PANTHER" id="PTHR43389">
    <property type="entry name" value="V-TYPE PROTON ATPASE SUBUNIT B"/>
    <property type="match status" value="1"/>
</dbReference>
<evidence type="ECO:0000259" key="9">
    <source>
        <dbReference type="Pfam" id="PF00006"/>
    </source>
</evidence>
<comment type="function">
    <text evidence="8">Component of the A-type ATP synthase that produces ATP from ADP in the presence of a proton gradient across the membrane. The B chain is a regulatory subunit.</text>
</comment>
<dbReference type="GeneID" id="97608291"/>